<dbReference type="EMBL" id="KZ805355">
    <property type="protein sequence ID" value="PVI01622.1"/>
    <property type="molecule type" value="Genomic_DNA"/>
</dbReference>
<evidence type="ECO:0000256" key="5">
    <source>
        <dbReference type="SAM" id="Phobius"/>
    </source>
</evidence>
<dbReference type="Proteomes" id="UP000244855">
    <property type="component" value="Unassembled WGS sequence"/>
</dbReference>
<dbReference type="Gene3D" id="1.10.357.140">
    <property type="entry name" value="UbiA prenyltransferase"/>
    <property type="match status" value="1"/>
</dbReference>
<dbReference type="PANTHER" id="PTHR42723:SF1">
    <property type="entry name" value="CHLOROPHYLL SYNTHASE, CHLOROPLASTIC"/>
    <property type="match status" value="1"/>
</dbReference>
<dbReference type="InterPro" id="IPR044878">
    <property type="entry name" value="UbiA_sf"/>
</dbReference>
<evidence type="ECO:0000256" key="1">
    <source>
        <dbReference type="ARBA" id="ARBA00004141"/>
    </source>
</evidence>
<protein>
    <recommendedName>
        <fullName evidence="8">UbiA prenyltransferase</fullName>
    </recommendedName>
</protein>
<keyword evidence="4 5" id="KW-0472">Membrane</keyword>
<feature type="non-terminal residue" evidence="6">
    <location>
        <position position="1"/>
    </location>
</feature>
<keyword evidence="2 5" id="KW-0812">Transmembrane</keyword>
<feature type="transmembrane region" description="Helical" evidence="5">
    <location>
        <begin position="147"/>
        <end position="169"/>
    </location>
</feature>
<evidence type="ECO:0008006" key="8">
    <source>
        <dbReference type="Google" id="ProtNLM"/>
    </source>
</evidence>
<dbReference type="GO" id="GO:0016765">
    <property type="term" value="F:transferase activity, transferring alkyl or aryl (other than methyl) groups"/>
    <property type="evidence" value="ECO:0007669"/>
    <property type="project" value="InterPro"/>
</dbReference>
<gene>
    <name evidence="6" type="ORF">DM02DRAFT_507825</name>
</gene>
<dbReference type="OrthoDB" id="434972at2759"/>
<keyword evidence="3 5" id="KW-1133">Transmembrane helix</keyword>
<name>A0A2V1DUJ9_9PLEO</name>
<keyword evidence="7" id="KW-1185">Reference proteome</keyword>
<feature type="transmembrane region" description="Helical" evidence="5">
    <location>
        <begin position="14"/>
        <end position="34"/>
    </location>
</feature>
<dbReference type="InterPro" id="IPR000537">
    <property type="entry name" value="UbiA_prenyltransferase"/>
</dbReference>
<evidence type="ECO:0000313" key="7">
    <source>
        <dbReference type="Proteomes" id="UP000244855"/>
    </source>
</evidence>
<dbReference type="PANTHER" id="PTHR42723">
    <property type="entry name" value="CHLOROPHYLL SYNTHASE"/>
    <property type="match status" value="1"/>
</dbReference>
<dbReference type="CDD" id="cd13965">
    <property type="entry name" value="PT_UbiA_3"/>
    <property type="match status" value="1"/>
</dbReference>
<dbReference type="InterPro" id="IPR050475">
    <property type="entry name" value="Prenyltransferase_related"/>
</dbReference>
<dbReference type="AlphaFoldDB" id="A0A2V1DUJ9"/>
<feature type="non-terminal residue" evidence="6">
    <location>
        <position position="295"/>
    </location>
</feature>
<evidence type="ECO:0000256" key="4">
    <source>
        <dbReference type="ARBA" id="ARBA00023136"/>
    </source>
</evidence>
<reference evidence="6 7" key="1">
    <citation type="journal article" date="2018" name="Sci. Rep.">
        <title>Comparative genomics provides insights into the lifestyle and reveals functional heterogeneity of dark septate endophytic fungi.</title>
        <authorList>
            <person name="Knapp D.G."/>
            <person name="Nemeth J.B."/>
            <person name="Barry K."/>
            <person name="Hainaut M."/>
            <person name="Henrissat B."/>
            <person name="Johnson J."/>
            <person name="Kuo A."/>
            <person name="Lim J.H.P."/>
            <person name="Lipzen A."/>
            <person name="Nolan M."/>
            <person name="Ohm R.A."/>
            <person name="Tamas L."/>
            <person name="Grigoriev I.V."/>
            <person name="Spatafora J.W."/>
            <person name="Nagy L.G."/>
            <person name="Kovacs G.M."/>
        </authorList>
    </citation>
    <scope>NUCLEOTIDE SEQUENCE [LARGE SCALE GENOMIC DNA]</scope>
    <source>
        <strain evidence="6 7">DSE2036</strain>
    </source>
</reference>
<organism evidence="6 7">
    <name type="scientific">Periconia macrospinosa</name>
    <dbReference type="NCBI Taxonomy" id="97972"/>
    <lineage>
        <taxon>Eukaryota</taxon>
        <taxon>Fungi</taxon>
        <taxon>Dikarya</taxon>
        <taxon>Ascomycota</taxon>
        <taxon>Pezizomycotina</taxon>
        <taxon>Dothideomycetes</taxon>
        <taxon>Pleosporomycetidae</taxon>
        <taxon>Pleosporales</taxon>
        <taxon>Massarineae</taxon>
        <taxon>Periconiaceae</taxon>
        <taxon>Periconia</taxon>
    </lineage>
</organism>
<evidence type="ECO:0000313" key="6">
    <source>
        <dbReference type="EMBL" id="PVI01622.1"/>
    </source>
</evidence>
<feature type="transmembrane region" description="Helical" evidence="5">
    <location>
        <begin position="249"/>
        <end position="267"/>
    </location>
</feature>
<feature type="transmembrane region" description="Helical" evidence="5">
    <location>
        <begin position="112"/>
        <end position="135"/>
    </location>
</feature>
<feature type="transmembrane region" description="Helical" evidence="5">
    <location>
        <begin position="222"/>
        <end position="243"/>
    </location>
</feature>
<dbReference type="GO" id="GO:0016020">
    <property type="term" value="C:membrane"/>
    <property type="evidence" value="ECO:0007669"/>
    <property type="project" value="UniProtKB-SubCell"/>
</dbReference>
<accession>A0A2V1DUJ9</accession>
<evidence type="ECO:0000256" key="2">
    <source>
        <dbReference type="ARBA" id="ARBA00022692"/>
    </source>
</evidence>
<evidence type="ECO:0000256" key="3">
    <source>
        <dbReference type="ARBA" id="ARBA00022989"/>
    </source>
</evidence>
<comment type="subcellular location">
    <subcellularLocation>
        <location evidence="1">Membrane</location>
        <topology evidence="1">Multi-pass membrane protein</topology>
    </subcellularLocation>
</comment>
<proteinExistence type="predicted"/>
<sequence>FTVWLFPYSQWLDTILPCTLFAVCSVLSGSVLGLPNPPLYTGLVEFYCRTISCRTTLAMLWLWLAMLQFCLHNQRRPESIEEDRINKPWRPLPSGRISIEGVNRILLLTYVAISWLSFQLGVMVHLVVFTIAVFWYNDFGGSDRSGLYRNFLNATGYSCLFSAPLRILIGLNQPMKLTDRANLWTAIMVLVIFSTIHAQEYRDEEGDQVRGRRTILTSIGNTWSRMVLIAFVMFWSSFAQVWLQLTFGSLMTWLLGFYTISLTLFGINGRTVHLDKRLYKAWSCWLLSFSVLPLM</sequence>
<dbReference type="Pfam" id="PF01040">
    <property type="entry name" value="UbiA"/>
    <property type="match status" value="1"/>
</dbReference>